<feature type="domain" description="Secretion system C-terminal sorting" evidence="3">
    <location>
        <begin position="751"/>
        <end position="820"/>
    </location>
</feature>
<feature type="chain" id="PRO_5046966085" description="Secretion system C-terminal sorting domain-containing protein" evidence="2">
    <location>
        <begin position="26"/>
        <end position="821"/>
    </location>
</feature>
<dbReference type="Pfam" id="PF18962">
    <property type="entry name" value="Por_Secre_tail"/>
    <property type="match status" value="1"/>
</dbReference>
<reference evidence="5" key="1">
    <citation type="journal article" date="2019" name="Int. J. Syst. Evol. Microbiol.">
        <title>The Global Catalogue of Microorganisms (GCM) 10K type strain sequencing project: providing services to taxonomists for standard genome sequencing and annotation.</title>
        <authorList>
            <consortium name="The Broad Institute Genomics Platform"/>
            <consortium name="The Broad Institute Genome Sequencing Center for Infectious Disease"/>
            <person name="Wu L."/>
            <person name="Ma J."/>
        </authorList>
    </citation>
    <scope>NUCLEOTIDE SEQUENCE [LARGE SCALE GENOMIC DNA]</scope>
    <source>
        <strain evidence="5">JCM 18325</strain>
    </source>
</reference>
<dbReference type="RefSeq" id="WP_345278022.1">
    <property type="nucleotide sequence ID" value="NZ_BAABJW010000005.1"/>
</dbReference>
<evidence type="ECO:0000313" key="4">
    <source>
        <dbReference type="EMBL" id="GAA4818070.1"/>
    </source>
</evidence>
<comment type="caution">
    <text evidence="4">The sequence shown here is derived from an EMBL/GenBank/DDBJ whole genome shotgun (WGS) entry which is preliminary data.</text>
</comment>
<evidence type="ECO:0000259" key="3">
    <source>
        <dbReference type="Pfam" id="PF18962"/>
    </source>
</evidence>
<name>A0ABP9CZJ1_9FLAO</name>
<evidence type="ECO:0000256" key="1">
    <source>
        <dbReference type="ARBA" id="ARBA00022729"/>
    </source>
</evidence>
<dbReference type="NCBIfam" id="TIGR04183">
    <property type="entry name" value="Por_Secre_tail"/>
    <property type="match status" value="1"/>
</dbReference>
<protein>
    <recommendedName>
        <fullName evidence="3">Secretion system C-terminal sorting domain-containing protein</fullName>
    </recommendedName>
</protein>
<keyword evidence="1 2" id="KW-0732">Signal</keyword>
<evidence type="ECO:0000256" key="2">
    <source>
        <dbReference type="SAM" id="SignalP"/>
    </source>
</evidence>
<organism evidence="4 5">
    <name type="scientific">Litoribaculum gwangyangense</name>
    <dbReference type="NCBI Taxonomy" id="1130722"/>
    <lineage>
        <taxon>Bacteria</taxon>
        <taxon>Pseudomonadati</taxon>
        <taxon>Bacteroidota</taxon>
        <taxon>Flavobacteriia</taxon>
        <taxon>Flavobacteriales</taxon>
        <taxon>Flavobacteriaceae</taxon>
        <taxon>Litoribaculum</taxon>
    </lineage>
</organism>
<proteinExistence type="predicted"/>
<dbReference type="InterPro" id="IPR026444">
    <property type="entry name" value="Secre_tail"/>
</dbReference>
<evidence type="ECO:0000313" key="5">
    <source>
        <dbReference type="Proteomes" id="UP001501433"/>
    </source>
</evidence>
<keyword evidence="5" id="KW-1185">Reference proteome</keyword>
<accession>A0ABP9CZJ1</accession>
<dbReference type="Proteomes" id="UP001501433">
    <property type="component" value="Unassembled WGS sequence"/>
</dbReference>
<dbReference type="EMBL" id="BAABJW010000005">
    <property type="protein sequence ID" value="GAA4818070.1"/>
    <property type="molecule type" value="Genomic_DNA"/>
</dbReference>
<feature type="signal peptide" evidence="2">
    <location>
        <begin position="1"/>
        <end position="25"/>
    </location>
</feature>
<sequence>MKLPFKINRTRVSFVFFLIALNNFAQLSLVSNQNIDFSTAITTVSSGNWSNPAIWSNGQIPSASTDVIINDGHTVYIDIQGAVSQQIVDLCKNLQVKKTATLDMGHNTPNFAKDLRINGSILCNGTFSSGRNQPSGSGDGSIYLYNSRIYLNLTQDETFVSGSGFFNPKSLSISSNFENKNLTIDLYNIIINENFAIKSDNRVNVTISHYAYLRIKGILGLTGSDYQFSSPTAKSDLIIHGIVVTNDVSLFTKNTSIGESSSLTISSQGSLYTQKINKGILDKKTEAAGFSLFINPGGLLRLGQGVDFDNLSSANPNFLLINNGEVRKHYSETMSTKAQITATLDQFDPNKGANVPQIKDVFGASHISGWYNFTDRPYLLEGLDVYKEFGATSLKTTLTSINGNMESAYHFNHTWPNFNSLKEVAQHEYVDSLFKRSHIKKHTFWTTTKNQSFYKNGPDFNHENYLDQEQQFYELTKHLLETYGSLDKTFTYQNWEGDWMLRGQGVLWEDNPSLIPDDIEWLTEGMARLFRARQRGTERARNEFIGATAKVFYAIEFNKLWMLKNGSRITMMENNTPSVLGNVIPSTRIDLSSWSAYDGGWFDTNNPLGHAMWKGLEIARYFTNETGDLGAVFPVQIGEFGINENPPYYQGISNPTGITNRYARYIGVALGLGIPNFYLWNLYGNDKAGPNGFTWEKDTQYDTNFLYQYLVGKWIKEPDGTWGVAASFLMEQWASTLSSEINIALKNQIKLFPNPAKSFIQFKGLKDNNKISFFDMNGRILKSLPYSNNDIININDFKSGTYIVKIQDSYNAIVFKKLIIN</sequence>
<gene>
    <name evidence="4" type="ORF">GCM10023330_28630</name>
</gene>